<reference evidence="2" key="1">
    <citation type="submission" date="2024-04" db="UniProtKB">
        <authorList>
            <consortium name="EnsemblMetazoa"/>
        </authorList>
    </citation>
    <scope>IDENTIFICATION</scope>
    <source>
        <strain evidence="2">EBRO</strain>
    </source>
</reference>
<keyword evidence="3" id="KW-1185">Reference proteome</keyword>
<sequence>MSSSLSLLPIGLLTPRSPPSAMRCTFGTAKLTQNLCTVDRRCLSFDVTNPTVGCGSVFNFHFNRPGSNYDEPSAERKTTSGASRSLH</sequence>
<dbReference type="EnsemblMetazoa" id="ENSAATROPT002453">
    <property type="protein sequence ID" value="ENSAATROPP002353"/>
    <property type="gene ID" value="ENSAATROPG001933"/>
</dbReference>
<protein>
    <submittedName>
        <fullName evidence="2">Uncharacterized protein</fullName>
    </submittedName>
</protein>
<feature type="region of interest" description="Disordered" evidence="1">
    <location>
        <begin position="64"/>
        <end position="87"/>
    </location>
</feature>
<organism evidence="2 3">
    <name type="scientific">Anopheles atroparvus</name>
    <name type="common">European mosquito</name>
    <dbReference type="NCBI Taxonomy" id="41427"/>
    <lineage>
        <taxon>Eukaryota</taxon>
        <taxon>Metazoa</taxon>
        <taxon>Ecdysozoa</taxon>
        <taxon>Arthropoda</taxon>
        <taxon>Hexapoda</taxon>
        <taxon>Insecta</taxon>
        <taxon>Pterygota</taxon>
        <taxon>Neoptera</taxon>
        <taxon>Endopterygota</taxon>
        <taxon>Diptera</taxon>
        <taxon>Nematocera</taxon>
        <taxon>Culicoidea</taxon>
        <taxon>Culicidae</taxon>
        <taxon>Anophelinae</taxon>
        <taxon>Anopheles</taxon>
    </lineage>
</organism>
<dbReference type="AlphaFoldDB" id="A0AAG5CV00"/>
<evidence type="ECO:0000256" key="1">
    <source>
        <dbReference type="SAM" id="MobiDB-lite"/>
    </source>
</evidence>
<proteinExistence type="predicted"/>
<evidence type="ECO:0000313" key="2">
    <source>
        <dbReference type="EnsemblMetazoa" id="ENSAATROPP002353"/>
    </source>
</evidence>
<name>A0AAG5CV00_ANOAO</name>
<dbReference type="Proteomes" id="UP000075880">
    <property type="component" value="Unassembled WGS sequence"/>
</dbReference>
<evidence type="ECO:0000313" key="3">
    <source>
        <dbReference type="Proteomes" id="UP000075880"/>
    </source>
</evidence>
<accession>A0AAG5CV00</accession>